<proteinExistence type="inferred from homology"/>
<dbReference type="SUPFAM" id="SSF51161">
    <property type="entry name" value="Trimeric LpxA-like enzymes"/>
    <property type="match status" value="1"/>
</dbReference>
<evidence type="ECO:0000259" key="10">
    <source>
        <dbReference type="PROSITE" id="PS51363"/>
    </source>
</evidence>
<feature type="domain" description="W2" evidence="10">
    <location>
        <begin position="547"/>
        <end position="721"/>
    </location>
</feature>
<evidence type="ECO:0000256" key="8">
    <source>
        <dbReference type="ARBA" id="ARBA00046432"/>
    </source>
</evidence>
<dbReference type="STRING" id="1314777.A0A165AIM9"/>
<dbReference type="InterPro" id="IPR029044">
    <property type="entry name" value="Nucleotide-diphossugar_trans"/>
</dbReference>
<dbReference type="PANTHER" id="PTHR45887:SF1">
    <property type="entry name" value="TRANSLATION INITIATION FACTOR EIF-2B SUBUNIT EPSILON"/>
    <property type="match status" value="1"/>
</dbReference>
<dbReference type="AlphaFoldDB" id="A0A165AIM9"/>
<dbReference type="Gene3D" id="1.25.40.180">
    <property type="match status" value="1"/>
</dbReference>
<dbReference type="InterPro" id="IPR003307">
    <property type="entry name" value="W2_domain"/>
</dbReference>
<dbReference type="GO" id="GO:0003743">
    <property type="term" value="F:translation initiation factor activity"/>
    <property type="evidence" value="ECO:0007669"/>
    <property type="project" value="UniProtKB-KW"/>
</dbReference>
<dbReference type="InterPro" id="IPR056764">
    <property type="entry name" value="LbH_EIF2B3/5"/>
</dbReference>
<dbReference type="InterPro" id="IPR016024">
    <property type="entry name" value="ARM-type_fold"/>
</dbReference>
<evidence type="ECO:0000256" key="6">
    <source>
        <dbReference type="ARBA" id="ARBA00044144"/>
    </source>
</evidence>
<evidence type="ECO:0000256" key="2">
    <source>
        <dbReference type="ARBA" id="ARBA00007878"/>
    </source>
</evidence>
<dbReference type="Gene3D" id="2.160.10.10">
    <property type="entry name" value="Hexapeptide repeat proteins"/>
    <property type="match status" value="1"/>
</dbReference>
<protein>
    <recommendedName>
        <fullName evidence="6">Translation initiation factor eIF2B subunit epsilon</fullName>
    </recommendedName>
    <alternativeName>
        <fullName evidence="7">eIF2B GDP-GTP exchange factor subunit epsilon</fullName>
    </alternativeName>
</protein>
<dbReference type="CDD" id="cd04197">
    <property type="entry name" value="eIF-2B_epsilon_N"/>
    <property type="match status" value="1"/>
</dbReference>
<sequence length="722" mass="79765">MAPRSSGKDKSLNDEDEVLQAVILADSFNSRFKPLTINRPRCLLPICNATLLDWTFEGLVLAGVQEIFVVTRSHSEQIKEAIQKSKWSRPEANLKITPIVTAKESFSPGDALRDIYTHGIITSDFVLVSGDLVSNVAIQDAVRVHKDRRKTNKDAIMTMVVRNVGGSNHRTRFVYLSLCRPRGETGLFVLDPETSECLHYEPIPASPYKTHAHIPREILAQHPEVEIRNDLLDCSIDICSVEVPSLFQDNFDYQDIRRDFVRGILQSDLLNRNIHCYVVNDGYAARVKDTKSYAAISKDILSRWTFPLVPGANYPGETNYEHQRGNRYVPAERSTVLARNCKVGRNTLIGRMSRIYDGAEMISSTLGDEVVVGPDSVIKDSYIFDGCHIGRKCVIEQCIIGHGVRIHDRTVLRKGSIVGDGVVLGPDVTIPEFSRISTFPFDEEDDDDDDEEKVVSPKPSDAATKAVLGAAAHGYLWPPFSEEEDEGADEFEDFENSRFLRLGVDTSELDLSDPGSDSDSDDEDAGNASDVSEVSQPTSLAPLGADGASVAEFLSECTQSLERAFAEGHSVDNAAVELKTLRMASNVPLRRVKEVVVSFFVEKIRIVDGAAEQRKEVTKVIGRWGALLTSIGGADGVETCAILQAHCASTPRHMTLFGPVMAALYSSDVVDEDDIREWHSRPESLGRDKPAVEAANMLKCRGVGSVMLRQFDEQEDDSEDSE</sequence>
<evidence type="ECO:0000256" key="1">
    <source>
        <dbReference type="ARBA" id="ARBA00004514"/>
    </source>
</evidence>
<dbReference type="SUPFAM" id="SSF48371">
    <property type="entry name" value="ARM repeat"/>
    <property type="match status" value="1"/>
</dbReference>
<evidence type="ECO:0000256" key="7">
    <source>
        <dbReference type="ARBA" id="ARBA00044345"/>
    </source>
</evidence>
<reference evidence="11 12" key="1">
    <citation type="journal article" date="2016" name="Mol. Biol. Evol.">
        <title>Comparative Genomics of Early-Diverging Mushroom-Forming Fungi Provides Insights into the Origins of Lignocellulose Decay Capabilities.</title>
        <authorList>
            <person name="Nagy L.G."/>
            <person name="Riley R."/>
            <person name="Tritt A."/>
            <person name="Adam C."/>
            <person name="Daum C."/>
            <person name="Floudas D."/>
            <person name="Sun H."/>
            <person name="Yadav J.S."/>
            <person name="Pangilinan J."/>
            <person name="Larsson K.H."/>
            <person name="Matsuura K."/>
            <person name="Barry K."/>
            <person name="Labutti K."/>
            <person name="Kuo R."/>
            <person name="Ohm R.A."/>
            <person name="Bhattacharya S.S."/>
            <person name="Shirouzu T."/>
            <person name="Yoshinaga Y."/>
            <person name="Martin F.M."/>
            <person name="Grigoriev I.V."/>
            <person name="Hibbett D.S."/>
        </authorList>
    </citation>
    <scope>NUCLEOTIDE SEQUENCE [LARGE SCALE GENOMIC DNA]</scope>
    <source>
        <strain evidence="11 12">HHB9708</strain>
    </source>
</reference>
<accession>A0A165AIM9</accession>
<dbReference type="GO" id="GO:0005851">
    <property type="term" value="C:eukaryotic translation initiation factor 2B complex"/>
    <property type="evidence" value="ECO:0007669"/>
    <property type="project" value="TreeGrafter"/>
</dbReference>
<dbReference type="Pfam" id="PF02020">
    <property type="entry name" value="W2"/>
    <property type="match status" value="1"/>
</dbReference>
<evidence type="ECO:0000256" key="9">
    <source>
        <dbReference type="SAM" id="MobiDB-lite"/>
    </source>
</evidence>
<dbReference type="Gene3D" id="3.90.550.10">
    <property type="entry name" value="Spore Coat Polysaccharide Biosynthesis Protein SpsA, Chain A"/>
    <property type="match status" value="1"/>
</dbReference>
<keyword evidence="5" id="KW-0648">Protein biosynthesis</keyword>
<name>A0A165AIM9_9AGAM</name>
<comment type="subunit">
    <text evidence="8">Component of the translation initiation factor 2B (eIF2B) complex which is a heterodecamer of two sets of five different subunits: alpha, beta, gamma, delta and epsilon. Subunits alpha, beta and delta comprise a regulatory subcomplex and subunits epsilon and gamma comprise a catalytic subcomplex. Within the complex, the hexameric regulatory complex resides at the center, with the two heterodimeric catalytic subcomplexes bound on opposite sides.</text>
</comment>
<dbReference type="GO" id="GO:0031369">
    <property type="term" value="F:translation initiation factor binding"/>
    <property type="evidence" value="ECO:0007669"/>
    <property type="project" value="InterPro"/>
</dbReference>
<feature type="compositionally biased region" description="Acidic residues" evidence="9">
    <location>
        <begin position="441"/>
        <end position="452"/>
    </location>
</feature>
<dbReference type="Pfam" id="PF25084">
    <property type="entry name" value="LbH_EIF2B"/>
    <property type="match status" value="1"/>
</dbReference>
<keyword evidence="4" id="KW-0396">Initiation factor</keyword>
<dbReference type="OrthoDB" id="424572at2759"/>
<dbReference type="InterPro" id="IPR005835">
    <property type="entry name" value="NTP_transferase_dom"/>
</dbReference>
<dbReference type="InterPro" id="IPR051956">
    <property type="entry name" value="eIF2B_epsilon"/>
</dbReference>
<dbReference type="CDD" id="cd11558">
    <property type="entry name" value="W2_eIF2B_epsilon"/>
    <property type="match status" value="1"/>
</dbReference>
<keyword evidence="11" id="KW-0808">Transferase</keyword>
<comment type="similarity">
    <text evidence="2">Belongs to the eIF-2B gamma/epsilon subunits family.</text>
</comment>
<dbReference type="InterPro" id="IPR011004">
    <property type="entry name" value="Trimer_LpxA-like_sf"/>
</dbReference>
<dbReference type="Pfam" id="PF00483">
    <property type="entry name" value="NTP_transferase"/>
    <property type="match status" value="1"/>
</dbReference>
<gene>
    <name evidence="11" type="ORF">SISNIDRAFT_480643</name>
</gene>
<feature type="compositionally biased region" description="Acidic residues" evidence="9">
    <location>
        <begin position="507"/>
        <end position="525"/>
    </location>
</feature>
<dbReference type="Proteomes" id="UP000076722">
    <property type="component" value="Unassembled WGS sequence"/>
</dbReference>
<feature type="region of interest" description="Disordered" evidence="9">
    <location>
        <begin position="505"/>
        <end position="542"/>
    </location>
</feature>
<dbReference type="GO" id="GO:0005829">
    <property type="term" value="C:cytosol"/>
    <property type="evidence" value="ECO:0007669"/>
    <property type="project" value="UniProtKB-SubCell"/>
</dbReference>
<evidence type="ECO:0000313" key="12">
    <source>
        <dbReference type="Proteomes" id="UP000076722"/>
    </source>
</evidence>
<dbReference type="InterPro" id="IPR044123">
    <property type="entry name" value="W2_eIF2B_epsilon"/>
</dbReference>
<dbReference type="GO" id="GO:0005085">
    <property type="term" value="F:guanyl-nucleotide exchange factor activity"/>
    <property type="evidence" value="ECO:0007669"/>
    <property type="project" value="InterPro"/>
</dbReference>
<dbReference type="SUPFAM" id="SSF53448">
    <property type="entry name" value="Nucleotide-diphospho-sugar transferases"/>
    <property type="match status" value="1"/>
</dbReference>
<dbReference type="FunFam" id="3.90.550.10:FF:000066">
    <property type="entry name" value="Translation initiation factor eIF-2B subunit epsilon"/>
    <property type="match status" value="1"/>
</dbReference>
<keyword evidence="12" id="KW-1185">Reference proteome</keyword>
<dbReference type="PROSITE" id="PS51363">
    <property type="entry name" value="W2"/>
    <property type="match status" value="1"/>
</dbReference>
<comment type="subcellular location">
    <subcellularLocation>
        <location evidence="1">Cytoplasm</location>
        <location evidence="1">Cytosol</location>
    </subcellularLocation>
</comment>
<feature type="region of interest" description="Disordered" evidence="9">
    <location>
        <begin position="435"/>
        <end position="461"/>
    </location>
</feature>
<evidence type="ECO:0000256" key="5">
    <source>
        <dbReference type="ARBA" id="ARBA00022917"/>
    </source>
</evidence>
<evidence type="ECO:0000256" key="3">
    <source>
        <dbReference type="ARBA" id="ARBA00022490"/>
    </source>
</evidence>
<organism evidence="11 12">
    <name type="scientific">Sistotremastrum niveocremeum HHB9708</name>
    <dbReference type="NCBI Taxonomy" id="1314777"/>
    <lineage>
        <taxon>Eukaryota</taxon>
        <taxon>Fungi</taxon>
        <taxon>Dikarya</taxon>
        <taxon>Basidiomycota</taxon>
        <taxon>Agaricomycotina</taxon>
        <taxon>Agaricomycetes</taxon>
        <taxon>Sistotremastrales</taxon>
        <taxon>Sistotremastraceae</taxon>
        <taxon>Sertulicium</taxon>
        <taxon>Sertulicium niveocremeum</taxon>
    </lineage>
</organism>
<dbReference type="InterPro" id="IPR035543">
    <property type="entry name" value="eIF-2B_epsilon_N"/>
</dbReference>
<keyword evidence="3" id="KW-0963">Cytoplasm</keyword>
<dbReference type="PANTHER" id="PTHR45887">
    <property type="entry name" value="TRANSLATION INITIATION FACTOR EIF-2B SUBUNIT EPSILON"/>
    <property type="match status" value="1"/>
</dbReference>
<dbReference type="GO" id="GO:0016740">
    <property type="term" value="F:transferase activity"/>
    <property type="evidence" value="ECO:0007669"/>
    <property type="project" value="UniProtKB-KW"/>
</dbReference>
<evidence type="ECO:0000256" key="4">
    <source>
        <dbReference type="ARBA" id="ARBA00022540"/>
    </source>
</evidence>
<dbReference type="EMBL" id="KV419394">
    <property type="protein sequence ID" value="KZS99061.1"/>
    <property type="molecule type" value="Genomic_DNA"/>
</dbReference>
<evidence type="ECO:0000313" key="11">
    <source>
        <dbReference type="EMBL" id="KZS99061.1"/>
    </source>
</evidence>